<organism evidence="1 2">
    <name type="scientific">Laccaria amethystina LaAM-08-1</name>
    <dbReference type="NCBI Taxonomy" id="1095629"/>
    <lineage>
        <taxon>Eukaryota</taxon>
        <taxon>Fungi</taxon>
        <taxon>Dikarya</taxon>
        <taxon>Basidiomycota</taxon>
        <taxon>Agaricomycotina</taxon>
        <taxon>Agaricomycetes</taxon>
        <taxon>Agaricomycetidae</taxon>
        <taxon>Agaricales</taxon>
        <taxon>Agaricineae</taxon>
        <taxon>Hydnangiaceae</taxon>
        <taxon>Laccaria</taxon>
    </lineage>
</organism>
<dbReference type="OrthoDB" id="2789670at2759"/>
<evidence type="ECO:0008006" key="3">
    <source>
        <dbReference type="Google" id="ProtNLM"/>
    </source>
</evidence>
<protein>
    <recommendedName>
        <fullName evidence="3">Cytochrome P450</fullName>
    </recommendedName>
</protein>
<keyword evidence="2" id="KW-1185">Reference proteome</keyword>
<gene>
    <name evidence="1" type="ORF">K443DRAFT_89982</name>
</gene>
<dbReference type="Proteomes" id="UP000054477">
    <property type="component" value="Unassembled WGS sequence"/>
</dbReference>
<evidence type="ECO:0000313" key="2">
    <source>
        <dbReference type="Proteomes" id="UP000054477"/>
    </source>
</evidence>
<reference evidence="2" key="2">
    <citation type="submission" date="2015-01" db="EMBL/GenBank/DDBJ databases">
        <title>Evolutionary Origins and Diversification of the Mycorrhizal Mutualists.</title>
        <authorList>
            <consortium name="DOE Joint Genome Institute"/>
            <consortium name="Mycorrhizal Genomics Consortium"/>
            <person name="Kohler A."/>
            <person name="Kuo A."/>
            <person name="Nagy L.G."/>
            <person name="Floudas D."/>
            <person name="Copeland A."/>
            <person name="Barry K.W."/>
            <person name="Cichocki N."/>
            <person name="Veneault-Fourrey C."/>
            <person name="LaButti K."/>
            <person name="Lindquist E.A."/>
            <person name="Lipzen A."/>
            <person name="Lundell T."/>
            <person name="Morin E."/>
            <person name="Murat C."/>
            <person name="Riley R."/>
            <person name="Ohm R."/>
            <person name="Sun H."/>
            <person name="Tunlid A."/>
            <person name="Henrissat B."/>
            <person name="Grigoriev I.V."/>
            <person name="Hibbett D.S."/>
            <person name="Martin F."/>
        </authorList>
    </citation>
    <scope>NUCLEOTIDE SEQUENCE [LARGE SCALE GENOMIC DNA]</scope>
    <source>
        <strain evidence="2">LaAM-08-1</strain>
    </source>
</reference>
<reference evidence="1 2" key="1">
    <citation type="submission" date="2014-04" db="EMBL/GenBank/DDBJ databases">
        <authorList>
            <consortium name="DOE Joint Genome Institute"/>
            <person name="Kuo A."/>
            <person name="Kohler A."/>
            <person name="Nagy L.G."/>
            <person name="Floudas D."/>
            <person name="Copeland A."/>
            <person name="Barry K.W."/>
            <person name="Cichocki N."/>
            <person name="Veneault-Fourrey C."/>
            <person name="LaButti K."/>
            <person name="Lindquist E.A."/>
            <person name="Lipzen A."/>
            <person name="Lundell T."/>
            <person name="Morin E."/>
            <person name="Murat C."/>
            <person name="Sun H."/>
            <person name="Tunlid A."/>
            <person name="Henrissat B."/>
            <person name="Grigoriev I.V."/>
            <person name="Hibbett D.S."/>
            <person name="Martin F."/>
            <person name="Nordberg H.P."/>
            <person name="Cantor M.N."/>
            <person name="Hua S.X."/>
        </authorList>
    </citation>
    <scope>NUCLEOTIDE SEQUENCE [LARGE SCALE GENOMIC DNA]</scope>
    <source>
        <strain evidence="1 2">LaAM-08-1</strain>
    </source>
</reference>
<proteinExistence type="predicted"/>
<sequence>ISALRTFFYALTVFPEAQNRAQEDIDRVVACAPVRRTAQCYGMTSTMAISLP</sequence>
<feature type="non-terminal residue" evidence="1">
    <location>
        <position position="1"/>
    </location>
</feature>
<dbReference type="EMBL" id="KN838554">
    <property type="protein sequence ID" value="KIK06182.1"/>
    <property type="molecule type" value="Genomic_DNA"/>
</dbReference>
<accession>A0A0C9Y7I2</accession>
<dbReference type="AlphaFoldDB" id="A0A0C9Y7I2"/>
<name>A0A0C9Y7I2_9AGAR</name>
<dbReference type="HOGENOM" id="CLU_3092968_0_0_1"/>
<evidence type="ECO:0000313" key="1">
    <source>
        <dbReference type="EMBL" id="KIK06182.1"/>
    </source>
</evidence>